<name>A0ACB7Z7N7_9ERIC</name>
<evidence type="ECO:0000313" key="2">
    <source>
        <dbReference type="Proteomes" id="UP000828048"/>
    </source>
</evidence>
<gene>
    <name evidence="1" type="ORF">Vadar_029259</name>
</gene>
<organism evidence="1 2">
    <name type="scientific">Vaccinium darrowii</name>
    <dbReference type="NCBI Taxonomy" id="229202"/>
    <lineage>
        <taxon>Eukaryota</taxon>
        <taxon>Viridiplantae</taxon>
        <taxon>Streptophyta</taxon>
        <taxon>Embryophyta</taxon>
        <taxon>Tracheophyta</taxon>
        <taxon>Spermatophyta</taxon>
        <taxon>Magnoliopsida</taxon>
        <taxon>eudicotyledons</taxon>
        <taxon>Gunneridae</taxon>
        <taxon>Pentapetalae</taxon>
        <taxon>asterids</taxon>
        <taxon>Ericales</taxon>
        <taxon>Ericaceae</taxon>
        <taxon>Vaccinioideae</taxon>
        <taxon>Vaccinieae</taxon>
        <taxon>Vaccinium</taxon>
    </lineage>
</organism>
<sequence length="308" mass="34287">MRGKVEALRVLLRTSPQAAQVKVDQDYTILHLCVNYNQLAILEDLLRVFKKDPDFVASKDVHGNNILHLAVLGNRYEIVEHVLGNTEIDVNARNGSGSTALDIYYRIDSMRITEEEKGYINDRIVADGNNGISSRGEPSRWCLARHFQFRRSFTPPCSRESYNCYLLSECVSLLHVFQHGRIPSILSLTTILELVDKKKAFGIIGAGISWLAIMTMAFAYTFSIIVVSPSEEYKSVRLAILVTVILWATGISLLHVAPDVVNAILVTLILAFECRAYIRDCKETVQSPRDTASTADPNAVGEENDAGV</sequence>
<dbReference type="EMBL" id="CM037154">
    <property type="protein sequence ID" value="KAH7861681.1"/>
    <property type="molecule type" value="Genomic_DNA"/>
</dbReference>
<protein>
    <submittedName>
        <fullName evidence="1">Uncharacterized protein</fullName>
    </submittedName>
</protein>
<keyword evidence="2" id="KW-1185">Reference proteome</keyword>
<accession>A0ACB7Z7N7</accession>
<proteinExistence type="predicted"/>
<comment type="caution">
    <text evidence="1">The sequence shown here is derived from an EMBL/GenBank/DDBJ whole genome shotgun (WGS) entry which is preliminary data.</text>
</comment>
<dbReference type="Proteomes" id="UP000828048">
    <property type="component" value="Chromosome 4"/>
</dbReference>
<evidence type="ECO:0000313" key="1">
    <source>
        <dbReference type="EMBL" id="KAH7861681.1"/>
    </source>
</evidence>
<reference evidence="1 2" key="1">
    <citation type="journal article" date="2021" name="Hortic Res">
        <title>High-quality reference genome and annotation aids understanding of berry development for evergreen blueberry (Vaccinium darrowii).</title>
        <authorList>
            <person name="Yu J."/>
            <person name="Hulse-Kemp A.M."/>
            <person name="Babiker E."/>
            <person name="Staton M."/>
        </authorList>
    </citation>
    <scope>NUCLEOTIDE SEQUENCE [LARGE SCALE GENOMIC DNA]</scope>
    <source>
        <strain evidence="2">cv. NJ 8807/NJ 8810</strain>
        <tissue evidence="1">Young leaf</tissue>
    </source>
</reference>